<gene>
    <name evidence="6" type="ORF">CAPTEDRAFT_30817</name>
</gene>
<keyword evidence="1 4" id="KW-0479">Metal-binding</keyword>
<evidence type="ECO:0000256" key="3">
    <source>
        <dbReference type="ARBA" id="ARBA00023038"/>
    </source>
</evidence>
<feature type="non-terminal residue" evidence="6">
    <location>
        <position position="1"/>
    </location>
</feature>
<keyword evidence="3 4" id="KW-0440">LIM domain</keyword>
<dbReference type="GO" id="GO:0032034">
    <property type="term" value="F:myosin II head/neck binding"/>
    <property type="evidence" value="ECO:0007669"/>
    <property type="project" value="TreeGrafter"/>
</dbReference>
<evidence type="ECO:0000256" key="2">
    <source>
        <dbReference type="ARBA" id="ARBA00022833"/>
    </source>
</evidence>
<evidence type="ECO:0000313" key="7">
    <source>
        <dbReference type="EnsemblMetazoa" id="CapteP30817"/>
    </source>
</evidence>
<reference evidence="7" key="3">
    <citation type="submission" date="2015-06" db="UniProtKB">
        <authorList>
            <consortium name="EnsemblMetazoa"/>
        </authorList>
    </citation>
    <scope>IDENTIFICATION</scope>
</reference>
<name>R7TSL5_CAPTE</name>
<dbReference type="InterPro" id="IPR001781">
    <property type="entry name" value="Znf_LIM"/>
</dbReference>
<dbReference type="Proteomes" id="UP000014760">
    <property type="component" value="Unassembled WGS sequence"/>
</dbReference>
<reference evidence="6 8" key="2">
    <citation type="journal article" date="2013" name="Nature">
        <title>Insights into bilaterian evolution from three spiralian genomes.</title>
        <authorList>
            <person name="Simakov O."/>
            <person name="Marletaz F."/>
            <person name="Cho S.J."/>
            <person name="Edsinger-Gonzales E."/>
            <person name="Havlak P."/>
            <person name="Hellsten U."/>
            <person name="Kuo D.H."/>
            <person name="Larsson T."/>
            <person name="Lv J."/>
            <person name="Arendt D."/>
            <person name="Savage R."/>
            <person name="Osoegawa K."/>
            <person name="de Jong P."/>
            <person name="Grimwood J."/>
            <person name="Chapman J.A."/>
            <person name="Shapiro H."/>
            <person name="Aerts A."/>
            <person name="Otillar R.P."/>
            <person name="Terry A.Y."/>
            <person name="Boore J.L."/>
            <person name="Grigoriev I.V."/>
            <person name="Lindberg D.R."/>
            <person name="Seaver E.C."/>
            <person name="Weisblat D.A."/>
            <person name="Putnam N.H."/>
            <person name="Rokhsar D.S."/>
        </authorList>
    </citation>
    <scope>NUCLEOTIDE SEQUENCE</scope>
    <source>
        <strain evidence="6 8">I ESC-2004</strain>
    </source>
</reference>
<dbReference type="HOGENOM" id="CLU_203431_1_0_1"/>
<dbReference type="STRING" id="283909.R7TSL5"/>
<evidence type="ECO:0000313" key="6">
    <source>
        <dbReference type="EMBL" id="ELT94020.1"/>
    </source>
</evidence>
<dbReference type="GO" id="GO:0051496">
    <property type="term" value="P:positive regulation of stress fiber assembly"/>
    <property type="evidence" value="ECO:0007669"/>
    <property type="project" value="TreeGrafter"/>
</dbReference>
<reference evidence="8" key="1">
    <citation type="submission" date="2012-12" db="EMBL/GenBank/DDBJ databases">
        <authorList>
            <person name="Hellsten U."/>
            <person name="Grimwood J."/>
            <person name="Chapman J.A."/>
            <person name="Shapiro H."/>
            <person name="Aerts A."/>
            <person name="Otillar R.P."/>
            <person name="Terry A.Y."/>
            <person name="Boore J.L."/>
            <person name="Simakov O."/>
            <person name="Marletaz F."/>
            <person name="Cho S.-J."/>
            <person name="Edsinger-Gonzales E."/>
            <person name="Havlak P."/>
            <person name="Kuo D.-H."/>
            <person name="Larsson T."/>
            <person name="Lv J."/>
            <person name="Arendt D."/>
            <person name="Savage R."/>
            <person name="Osoegawa K."/>
            <person name="de Jong P."/>
            <person name="Lindberg D.R."/>
            <person name="Seaver E.C."/>
            <person name="Weisblat D.A."/>
            <person name="Putnam N.H."/>
            <person name="Grigoriev I.V."/>
            <person name="Rokhsar D.S."/>
        </authorList>
    </citation>
    <scope>NUCLEOTIDE SEQUENCE</scope>
    <source>
        <strain evidence="8">I ESC-2004</strain>
    </source>
</reference>
<dbReference type="EMBL" id="AMQN01002560">
    <property type="status" value="NOT_ANNOTATED_CDS"/>
    <property type="molecule type" value="Genomic_DNA"/>
</dbReference>
<dbReference type="OrthoDB" id="15627at2759"/>
<dbReference type="AlphaFoldDB" id="R7TSL5"/>
<feature type="domain" description="LIM zinc-binding" evidence="5">
    <location>
        <begin position="1"/>
        <end position="59"/>
    </location>
</feature>
<dbReference type="PROSITE" id="PS50023">
    <property type="entry name" value="LIM_DOMAIN_2"/>
    <property type="match status" value="1"/>
</dbReference>
<dbReference type="OMA" id="QNCYSSE"/>
<proteinExistence type="predicted"/>
<evidence type="ECO:0000256" key="1">
    <source>
        <dbReference type="ARBA" id="ARBA00022723"/>
    </source>
</evidence>
<keyword evidence="8" id="KW-1185">Reference proteome</keyword>
<organism evidence="6">
    <name type="scientific">Capitella teleta</name>
    <name type="common">Polychaete worm</name>
    <dbReference type="NCBI Taxonomy" id="283909"/>
    <lineage>
        <taxon>Eukaryota</taxon>
        <taxon>Metazoa</taxon>
        <taxon>Spiralia</taxon>
        <taxon>Lophotrochozoa</taxon>
        <taxon>Annelida</taxon>
        <taxon>Polychaeta</taxon>
        <taxon>Sedentaria</taxon>
        <taxon>Scolecida</taxon>
        <taxon>Capitellidae</taxon>
        <taxon>Capitella</taxon>
    </lineage>
</organism>
<dbReference type="GO" id="GO:0001725">
    <property type="term" value="C:stress fiber"/>
    <property type="evidence" value="ECO:0007669"/>
    <property type="project" value="TreeGrafter"/>
</dbReference>
<dbReference type="Gene3D" id="2.10.110.10">
    <property type="entry name" value="Cysteine Rich Protein"/>
    <property type="match status" value="1"/>
</dbReference>
<dbReference type="EMBL" id="KB309538">
    <property type="protein sequence ID" value="ELT94020.1"/>
    <property type="molecule type" value="Genomic_DNA"/>
</dbReference>
<sequence length="59" mass="6428">VVLGHGAAMIIESLHLYYHVQCFRCHVCQIPLGTGDLGADVRVRSGKLHCSNCFSNDEG</sequence>
<accession>R7TSL5</accession>
<evidence type="ECO:0000256" key="4">
    <source>
        <dbReference type="PROSITE-ProRule" id="PRU00125"/>
    </source>
</evidence>
<evidence type="ECO:0000259" key="5">
    <source>
        <dbReference type="PROSITE" id="PS50023"/>
    </source>
</evidence>
<feature type="non-terminal residue" evidence="6">
    <location>
        <position position="59"/>
    </location>
</feature>
<keyword evidence="2 4" id="KW-0862">Zinc</keyword>
<protein>
    <recommendedName>
        <fullName evidence="5">LIM zinc-binding domain-containing protein</fullName>
    </recommendedName>
</protein>
<dbReference type="Pfam" id="PF00412">
    <property type="entry name" value="LIM"/>
    <property type="match status" value="1"/>
</dbReference>
<dbReference type="EnsemblMetazoa" id="CapteT30817">
    <property type="protein sequence ID" value="CapteP30817"/>
    <property type="gene ID" value="CapteG30817"/>
</dbReference>
<dbReference type="PANTHER" id="PTHR15551:SF3">
    <property type="entry name" value="LIM AND CALPONIN HOMOLOGY DOMAINS-CONTAINING PROTEIN 1"/>
    <property type="match status" value="1"/>
</dbReference>
<dbReference type="SMART" id="SM00132">
    <property type="entry name" value="LIM"/>
    <property type="match status" value="1"/>
</dbReference>
<dbReference type="GO" id="GO:0051893">
    <property type="term" value="P:regulation of focal adhesion assembly"/>
    <property type="evidence" value="ECO:0007669"/>
    <property type="project" value="TreeGrafter"/>
</dbReference>
<dbReference type="PANTHER" id="PTHR15551">
    <property type="entry name" value="LIM DOMAIN ONLY 7"/>
    <property type="match status" value="1"/>
</dbReference>
<evidence type="ECO:0000313" key="8">
    <source>
        <dbReference type="Proteomes" id="UP000014760"/>
    </source>
</evidence>
<dbReference type="GO" id="GO:0046872">
    <property type="term" value="F:metal ion binding"/>
    <property type="evidence" value="ECO:0007669"/>
    <property type="project" value="UniProtKB-KW"/>
</dbReference>